<evidence type="ECO:0000313" key="2">
    <source>
        <dbReference type="EMBL" id="CBN77567.1"/>
    </source>
</evidence>
<feature type="compositionally biased region" description="Basic and acidic residues" evidence="1">
    <location>
        <begin position="719"/>
        <end position="728"/>
    </location>
</feature>
<keyword evidence="3" id="KW-1185">Reference proteome</keyword>
<gene>
    <name evidence="2" type="ORF">Esi_0004_0161</name>
</gene>
<protein>
    <submittedName>
        <fullName evidence="2">Uncharacterized protein</fullName>
    </submittedName>
</protein>
<evidence type="ECO:0000256" key="1">
    <source>
        <dbReference type="SAM" id="MobiDB-lite"/>
    </source>
</evidence>
<organism evidence="2 3">
    <name type="scientific">Ectocarpus siliculosus</name>
    <name type="common">Brown alga</name>
    <name type="synonym">Conferva siliculosa</name>
    <dbReference type="NCBI Taxonomy" id="2880"/>
    <lineage>
        <taxon>Eukaryota</taxon>
        <taxon>Sar</taxon>
        <taxon>Stramenopiles</taxon>
        <taxon>Ochrophyta</taxon>
        <taxon>PX clade</taxon>
        <taxon>Phaeophyceae</taxon>
        <taxon>Ectocarpales</taxon>
        <taxon>Ectocarpaceae</taxon>
        <taxon>Ectocarpus</taxon>
    </lineage>
</organism>
<name>D8LMF7_ECTSI</name>
<accession>D8LMF7</accession>
<feature type="compositionally biased region" description="Basic residues" evidence="1">
    <location>
        <begin position="83"/>
        <end position="93"/>
    </location>
</feature>
<dbReference type="OrthoDB" id="10324913at2759"/>
<dbReference type="EMBL" id="FN649728">
    <property type="protein sequence ID" value="CBN77567.1"/>
    <property type="molecule type" value="Genomic_DNA"/>
</dbReference>
<proteinExistence type="predicted"/>
<sequence length="1002" mass="107978">MVSGLGVQTETENEEVKLGWTEFEGGWYALSGFSKTKHGHLELKGFIKPDGHLFVFKAEDVIDASEESSRASAGTEKGVNKPAARRRRLKLTKPTRSPLKPIKVPKKSAMHPQHISGPNSMQNWDAMKGCSELMTNLIDQVRTTLKEEFPHDTPPLEPPQTTRNEAGELHTVFFAGSTKLAEIIFKKTRTKYVRSYALKPNKYEPEEVDRNCLTWVLKFINHGSGIEPHCFLRGVSGAEKANNLECIGKFGDGLKSAMDLLVRLLVNVVVTTAGFTTTAVLERDGNSYMQHSMNKQTERRVDVTLTFSPELPPDGINPDLLDPMSVFLSPSEDGVSTVHGTVLLGEEMRGMLHNRDFRVAEMGSAYLFGFNLKDPRRDLIQGRDRGAMNPKLTRKVIIMLVREAILKSSRIRRRIVLALTRGGQWTPYGDIQAGAWGEEAITLIQNENLVMFPGTVLANHHPPICAMIAEVKDLTIKRCHQSLDQGSALVRDFVNEVRSLPREDIGQDAAASGWATTVREELLRLTGATEFAAVDFPGKLGTRHVVWVEADVVLVSRRSLAVNLRQEDVKTAKYLLDTISCSMERELSFEKLSERAFEVYHLIISASAAAPSSEAPSPSNGELLADGAQENGANPQPGGLGVTGAAPAPADATAPESVGKGEQDGEGASAAAAAAANEESGEESDGVSGREVNEADGDAGAAADDSSEDSGQGAQARKRSCDMVREQDSAGVDTVTKRQKQGGSAEENGSGTTPPILEQSARLGEQAARAAISTVSVKFEPNASEIGASSLPQQLNGIEPAPALGQPGSSQPEGLVDGTGMSQEAEEVKNGDPLPSALGEGAAPIVPLARKGEELGAFLSGALIVPALSHVLQADIGDAGKAVDLYRIVGCKENGENASERFRAVLASEPARRVLESAVKQQGVDISFFCWDKPDALRGFVGHGGRIFVNLSSSKTVHKWAEEDLPTMLAHEMAHLRSSTSGDVHSHAWSVEFRKCVRSEDF</sequence>
<feature type="compositionally biased region" description="Low complexity" evidence="1">
    <location>
        <begin position="666"/>
        <end position="678"/>
    </location>
</feature>
<dbReference type="InParanoid" id="D8LMF7"/>
<reference evidence="2 3" key="1">
    <citation type="journal article" date="2010" name="Nature">
        <title>The Ectocarpus genome and the independent evolution of multicellularity in brown algae.</title>
        <authorList>
            <person name="Cock J.M."/>
            <person name="Sterck L."/>
            <person name="Rouze P."/>
            <person name="Scornet D."/>
            <person name="Allen A.E."/>
            <person name="Amoutzias G."/>
            <person name="Anthouard V."/>
            <person name="Artiguenave F."/>
            <person name="Aury J.M."/>
            <person name="Badger J.H."/>
            <person name="Beszteri B."/>
            <person name="Billiau K."/>
            <person name="Bonnet E."/>
            <person name="Bothwell J.H."/>
            <person name="Bowler C."/>
            <person name="Boyen C."/>
            <person name="Brownlee C."/>
            <person name="Carrano C.J."/>
            <person name="Charrier B."/>
            <person name="Cho G.Y."/>
            <person name="Coelho S.M."/>
            <person name="Collen J."/>
            <person name="Corre E."/>
            <person name="Da Silva C."/>
            <person name="Delage L."/>
            <person name="Delaroque N."/>
            <person name="Dittami S.M."/>
            <person name="Doulbeau S."/>
            <person name="Elias M."/>
            <person name="Farnham G."/>
            <person name="Gachon C.M."/>
            <person name="Gschloessl B."/>
            <person name="Heesch S."/>
            <person name="Jabbari K."/>
            <person name="Jubin C."/>
            <person name="Kawai H."/>
            <person name="Kimura K."/>
            <person name="Kloareg B."/>
            <person name="Kupper F.C."/>
            <person name="Lang D."/>
            <person name="Le Bail A."/>
            <person name="Leblanc C."/>
            <person name="Lerouge P."/>
            <person name="Lohr M."/>
            <person name="Lopez P.J."/>
            <person name="Martens C."/>
            <person name="Maumus F."/>
            <person name="Michel G."/>
            <person name="Miranda-Saavedra D."/>
            <person name="Morales J."/>
            <person name="Moreau H."/>
            <person name="Motomura T."/>
            <person name="Nagasato C."/>
            <person name="Napoli C.A."/>
            <person name="Nelson D.R."/>
            <person name="Nyvall-Collen P."/>
            <person name="Peters A.F."/>
            <person name="Pommier C."/>
            <person name="Potin P."/>
            <person name="Poulain J."/>
            <person name="Quesneville H."/>
            <person name="Read B."/>
            <person name="Rensing S.A."/>
            <person name="Ritter A."/>
            <person name="Rousvoal S."/>
            <person name="Samanta M."/>
            <person name="Samson G."/>
            <person name="Schroeder D.C."/>
            <person name="Segurens B."/>
            <person name="Strittmatter M."/>
            <person name="Tonon T."/>
            <person name="Tregear J.W."/>
            <person name="Valentin K."/>
            <person name="von Dassow P."/>
            <person name="Yamagishi T."/>
            <person name="Van de Peer Y."/>
            <person name="Wincker P."/>
        </authorList>
    </citation>
    <scope>NUCLEOTIDE SEQUENCE [LARGE SCALE GENOMIC DNA]</scope>
    <source>
        <strain evidence="3">Ec32 / CCAP1310/4</strain>
    </source>
</reference>
<feature type="compositionally biased region" description="Low complexity" evidence="1">
    <location>
        <begin position="609"/>
        <end position="619"/>
    </location>
</feature>
<feature type="region of interest" description="Disordered" evidence="1">
    <location>
        <begin position="66"/>
        <end position="120"/>
    </location>
</feature>
<dbReference type="EMBL" id="FN648596">
    <property type="protein sequence ID" value="CBN77567.1"/>
    <property type="molecule type" value="Genomic_DNA"/>
</dbReference>
<feature type="compositionally biased region" description="Low complexity" evidence="1">
    <location>
        <begin position="698"/>
        <end position="715"/>
    </location>
</feature>
<dbReference type="Proteomes" id="UP000002630">
    <property type="component" value="Linkage Group LG03"/>
</dbReference>
<evidence type="ECO:0000313" key="3">
    <source>
        <dbReference type="Proteomes" id="UP000002630"/>
    </source>
</evidence>
<feature type="compositionally biased region" description="Low complexity" evidence="1">
    <location>
        <begin position="645"/>
        <end position="655"/>
    </location>
</feature>
<dbReference type="AlphaFoldDB" id="D8LMF7"/>
<feature type="region of interest" description="Disordered" evidence="1">
    <location>
        <begin position="793"/>
        <end position="837"/>
    </location>
</feature>
<feature type="region of interest" description="Disordered" evidence="1">
    <location>
        <begin position="609"/>
        <end position="756"/>
    </location>
</feature>